<dbReference type="GO" id="GO:0005783">
    <property type="term" value="C:endoplasmic reticulum"/>
    <property type="evidence" value="ECO:0007669"/>
    <property type="project" value="TreeGrafter"/>
</dbReference>
<proteinExistence type="predicted"/>
<evidence type="ECO:0000259" key="5">
    <source>
        <dbReference type="Pfam" id="PF00501"/>
    </source>
</evidence>
<accession>A0AAV9IBJ3</accession>
<evidence type="ECO:0000256" key="1">
    <source>
        <dbReference type="ARBA" id="ARBA00022598"/>
    </source>
</evidence>
<dbReference type="GO" id="GO:0016020">
    <property type="term" value="C:membrane"/>
    <property type="evidence" value="ECO:0007669"/>
    <property type="project" value="TreeGrafter"/>
</dbReference>
<dbReference type="Pfam" id="PF23562">
    <property type="entry name" value="AMP-binding_C_3"/>
    <property type="match status" value="1"/>
</dbReference>
<keyword evidence="1" id="KW-0436">Ligase</keyword>
<evidence type="ECO:0000313" key="6">
    <source>
        <dbReference type="EMBL" id="KAK4524683.1"/>
    </source>
</evidence>
<dbReference type="Gene3D" id="3.40.50.12780">
    <property type="entry name" value="N-terminal domain of ligase-like"/>
    <property type="match status" value="1"/>
</dbReference>
<gene>
    <name evidence="6" type="ORF">GAYE_SCF05G2586</name>
</gene>
<dbReference type="EMBL" id="JANCYU010000025">
    <property type="protein sequence ID" value="KAK4524683.1"/>
    <property type="molecule type" value="Genomic_DNA"/>
</dbReference>
<protein>
    <recommendedName>
        <fullName evidence="5">AMP-dependent synthetase/ligase domain-containing protein</fullName>
    </recommendedName>
</protein>
<dbReference type="InterPro" id="IPR042099">
    <property type="entry name" value="ANL_N_sf"/>
</dbReference>
<sequence>MNAAFLQLGIATSFRCKRSNNKSGEKNVLKKQLVASGCSHTAFWRTPSCTWSSDHWKAVVKREETCFPNSNEWSDKELSTNDDGRMGKNVFYYLWNNRLKPRKKTATAKEEKRREETLLNLFFDNVHGLTGVQNRVALAKRTKEGTWYKWTWKQYGEQVVKTANGLRALGFEFGDHVTILSANCPEWLFADLATMCLGGATAGIYPNDVPEQIVFIHQNFDAKFFFVDTYKALAKLKPFLHQLTQVKYIIILSSQGTTTSENEEDIWNMDSRIISYARLLELGQVYTSTSPNFVEDRARKITPDTFCMTVYTSGTTGQPKGACYSHQNIYCVGTTIAQELQCQGKDILLSFLPLCHVAERIQSLFLAIAGRCTVYFAESIQRVQQELPQVRPTIFMCVPRVWEKLYQALHAEFETSSGMKRHFLHQTLLFGRLARLHRNYQKCVSRGAIIEWLILSLLIVRKIRVRLGLDRCHTFASGAAPLSEEVAMFFGDLGMDIRQIYGQSESTGIISYSPKGAVRPGNAGKVPCGIHVKLGENNEILCKGPNVFLGYYKDPIATRNALDEDGYLHTGDVGMLDEQGYLWVTDRLKDLIKTAGGKFVAPQKIEGRLKMFPGISHVLVIGDRRPYCVALITLDESQLHNICKRARINVQSMEQVVKNEKIVELVNSYVQQVNSGLASYEQIKYFRLLPEDFTIEKEEMTPTLKIRRRQVERRYQAWIDAMYMQQ</sequence>
<dbReference type="PANTHER" id="PTHR43272">
    <property type="entry name" value="LONG-CHAIN-FATTY-ACID--COA LIGASE"/>
    <property type="match status" value="1"/>
</dbReference>
<dbReference type="Proteomes" id="UP001300502">
    <property type="component" value="Unassembled WGS sequence"/>
</dbReference>
<dbReference type="Gene3D" id="3.30.300.30">
    <property type="match status" value="1"/>
</dbReference>
<dbReference type="InterPro" id="IPR000873">
    <property type="entry name" value="AMP-dep_synth/lig_dom"/>
</dbReference>
<evidence type="ECO:0000256" key="4">
    <source>
        <dbReference type="ARBA" id="ARBA00024484"/>
    </source>
</evidence>
<keyword evidence="7" id="KW-1185">Reference proteome</keyword>
<name>A0AAV9IBJ3_9RHOD</name>
<evidence type="ECO:0000313" key="7">
    <source>
        <dbReference type="Proteomes" id="UP001300502"/>
    </source>
</evidence>
<comment type="catalytic activity">
    <reaction evidence="4">
        <text>a long-chain fatty acid + ATP + CoA = a long-chain fatty acyl-CoA + AMP + diphosphate</text>
        <dbReference type="Rhea" id="RHEA:15421"/>
        <dbReference type="ChEBI" id="CHEBI:30616"/>
        <dbReference type="ChEBI" id="CHEBI:33019"/>
        <dbReference type="ChEBI" id="CHEBI:57287"/>
        <dbReference type="ChEBI" id="CHEBI:57560"/>
        <dbReference type="ChEBI" id="CHEBI:83139"/>
        <dbReference type="ChEBI" id="CHEBI:456215"/>
        <dbReference type="EC" id="6.2.1.3"/>
    </reaction>
    <physiologicalReaction direction="left-to-right" evidence="4">
        <dbReference type="Rhea" id="RHEA:15422"/>
    </physiologicalReaction>
</comment>
<comment type="caution">
    <text evidence="6">The sequence shown here is derived from an EMBL/GenBank/DDBJ whole genome shotgun (WGS) entry which is preliminary data.</text>
</comment>
<keyword evidence="3" id="KW-0443">Lipid metabolism</keyword>
<dbReference type="PANTHER" id="PTHR43272:SF32">
    <property type="entry name" value="AMP-DEPENDENT SYNTHETASE_LIGASE DOMAIN-CONTAINING PROTEIN"/>
    <property type="match status" value="1"/>
</dbReference>
<keyword evidence="2" id="KW-0276">Fatty acid metabolism</keyword>
<dbReference type="SUPFAM" id="SSF56801">
    <property type="entry name" value="Acetyl-CoA synthetase-like"/>
    <property type="match status" value="1"/>
</dbReference>
<dbReference type="AlphaFoldDB" id="A0AAV9IBJ3"/>
<organism evidence="6 7">
    <name type="scientific">Galdieria yellowstonensis</name>
    <dbReference type="NCBI Taxonomy" id="3028027"/>
    <lineage>
        <taxon>Eukaryota</taxon>
        <taxon>Rhodophyta</taxon>
        <taxon>Bangiophyceae</taxon>
        <taxon>Galdieriales</taxon>
        <taxon>Galdieriaceae</taxon>
        <taxon>Galdieria</taxon>
    </lineage>
</organism>
<feature type="domain" description="AMP-dependent synthetase/ligase" evidence="5">
    <location>
        <begin position="134"/>
        <end position="552"/>
    </location>
</feature>
<reference evidence="6 7" key="1">
    <citation type="submission" date="2022-07" db="EMBL/GenBank/DDBJ databases">
        <title>Genome-wide signatures of adaptation to extreme environments.</title>
        <authorList>
            <person name="Cho C.H."/>
            <person name="Yoon H.S."/>
        </authorList>
    </citation>
    <scope>NUCLEOTIDE SEQUENCE [LARGE SCALE GENOMIC DNA]</scope>
    <source>
        <strain evidence="6 7">108.79 E11</strain>
    </source>
</reference>
<dbReference type="InterPro" id="IPR045851">
    <property type="entry name" value="AMP-bd_C_sf"/>
</dbReference>
<dbReference type="Pfam" id="PF00501">
    <property type="entry name" value="AMP-binding"/>
    <property type="match status" value="1"/>
</dbReference>
<dbReference type="CDD" id="cd05907">
    <property type="entry name" value="VL_LC_FACS_like"/>
    <property type="match status" value="1"/>
</dbReference>
<dbReference type="GO" id="GO:0004467">
    <property type="term" value="F:long-chain fatty acid-CoA ligase activity"/>
    <property type="evidence" value="ECO:0007669"/>
    <property type="project" value="UniProtKB-EC"/>
</dbReference>
<evidence type="ECO:0000256" key="2">
    <source>
        <dbReference type="ARBA" id="ARBA00022832"/>
    </source>
</evidence>
<evidence type="ECO:0000256" key="3">
    <source>
        <dbReference type="ARBA" id="ARBA00023098"/>
    </source>
</evidence>